<name>A0A833E2N2_9EURY</name>
<evidence type="ECO:0000313" key="4">
    <source>
        <dbReference type="Proteomes" id="UP000653692"/>
    </source>
</evidence>
<gene>
    <name evidence="3" type="ORF">EYH24_00160</name>
</gene>
<organism evidence="3 4">
    <name type="scientific">Thermococcus paralvinellae</name>
    <dbReference type="NCBI Taxonomy" id="582419"/>
    <lineage>
        <taxon>Archaea</taxon>
        <taxon>Methanobacteriati</taxon>
        <taxon>Methanobacteriota</taxon>
        <taxon>Thermococci</taxon>
        <taxon>Thermococcales</taxon>
        <taxon>Thermococcaceae</taxon>
        <taxon>Thermococcus</taxon>
    </lineage>
</organism>
<protein>
    <submittedName>
        <fullName evidence="3">DUF434 domain-containing protein</fullName>
    </submittedName>
</protein>
<feature type="domain" description="DUF5616" evidence="2">
    <location>
        <begin position="66"/>
        <end position="198"/>
    </location>
</feature>
<proteinExistence type="predicted"/>
<dbReference type="PANTHER" id="PTHR42252">
    <property type="entry name" value="DUF5616 DOMAIN-CONTAINING PROTEIN"/>
    <property type="match status" value="1"/>
</dbReference>
<feature type="domain" description="DUF434" evidence="1">
    <location>
        <begin position="5"/>
        <end position="59"/>
    </location>
</feature>
<dbReference type="InterPro" id="IPR007368">
    <property type="entry name" value="DUF434"/>
</dbReference>
<dbReference type="PANTHER" id="PTHR42252:SF1">
    <property type="entry name" value="DUF434 DOMAIN-CONTAINING PROTEIN"/>
    <property type="match status" value="1"/>
</dbReference>
<sequence length="219" mass="25182">MVSHLFNAYEDLKYLLNRGYRKNVALKFVSNHYRLRKEDRHLLARCVFSDGEIETREKKRKPIDFVKGKTLAIDGFNVLITLESVLEGKAILCEDGFVRDLKYQRGYKLSEKTEEMLFLLLEFLSKFHPKGLIFFYDRPVSKSGKIAKLTNEIMGKVGLSGKAEAVNSVDFELKKFEIVATSDLAVINKVKYVVDIPQEFAKSRGIKIKGLKEILKESH</sequence>
<dbReference type="AlphaFoldDB" id="A0A833E2N2"/>
<dbReference type="EMBL" id="DQUR01000007">
    <property type="protein sequence ID" value="HIP88414.1"/>
    <property type="molecule type" value="Genomic_DNA"/>
</dbReference>
<evidence type="ECO:0000259" key="2">
    <source>
        <dbReference type="Pfam" id="PF18481"/>
    </source>
</evidence>
<evidence type="ECO:0000259" key="1">
    <source>
        <dbReference type="Pfam" id="PF04256"/>
    </source>
</evidence>
<dbReference type="Pfam" id="PF04256">
    <property type="entry name" value="DUF434"/>
    <property type="match status" value="1"/>
</dbReference>
<reference evidence="3" key="1">
    <citation type="journal article" date="2020" name="ISME J.">
        <title>Gammaproteobacteria mediating utilization of methyl-, sulfur- and petroleum organic compounds in deep ocean hydrothermal plumes.</title>
        <authorList>
            <person name="Zhou Z."/>
            <person name="Liu Y."/>
            <person name="Pan J."/>
            <person name="Cron B.R."/>
            <person name="Toner B.M."/>
            <person name="Anantharaman K."/>
            <person name="Breier J.A."/>
            <person name="Dick G.J."/>
            <person name="Li M."/>
        </authorList>
    </citation>
    <scope>NUCLEOTIDE SEQUENCE</scope>
    <source>
        <strain evidence="3">SZUA-1476</strain>
    </source>
</reference>
<dbReference type="Proteomes" id="UP000653692">
    <property type="component" value="Unassembled WGS sequence"/>
</dbReference>
<comment type="caution">
    <text evidence="3">The sequence shown here is derived from an EMBL/GenBank/DDBJ whole genome shotgun (WGS) entry which is preliminary data.</text>
</comment>
<accession>A0A833E2N2</accession>
<dbReference type="Pfam" id="PF18481">
    <property type="entry name" value="DUF5616"/>
    <property type="match status" value="1"/>
</dbReference>
<evidence type="ECO:0000313" key="3">
    <source>
        <dbReference type="EMBL" id="HIP88414.1"/>
    </source>
</evidence>
<dbReference type="InterPro" id="IPR041652">
    <property type="entry name" value="DUF5616"/>
</dbReference>